<dbReference type="Pfam" id="PF13229">
    <property type="entry name" value="Beta_helix"/>
    <property type="match status" value="2"/>
</dbReference>
<evidence type="ECO:0000256" key="3">
    <source>
        <dbReference type="ARBA" id="ARBA00004613"/>
    </source>
</evidence>
<gene>
    <name evidence="9" type="ORF">OJ996_04285</name>
</gene>
<comment type="subcellular location">
    <subcellularLocation>
        <location evidence="1">Cell envelope</location>
    </subcellularLocation>
    <subcellularLocation>
        <location evidence="2">Cell outer membrane</location>
    </subcellularLocation>
    <subcellularLocation>
        <location evidence="3">Secreted</location>
    </subcellularLocation>
</comment>
<sequence length="892" mass="92356">MKTLAPPSWRSPFVWLALLPVLVAGVQAGTITVTSNADSGEGSLRAALEAAANGDVIEVPVTGSINLQSSLVVNRAVSIRGPGSTALKVRRGEGIEAKFGVFEVRSGGVSISRFTITDGIRSEGGGISRQSGGSLLIEDCLLIGNRQEGDGYGGGAISLRGDGNTVIRRCVIRDNVVVDGSVQTVHAGGGGILLGSGSLLLENSSLVGNTGKLYGGGLYLTGGTADVRNCTFSGNKAPRSGTALGASGGTLYLLGCTITANQSGSAYFFGGKVMIGNTILAGNGNGVDLVGARSLTSLGYNLVGSPGNARFTAPGDVTGVAQPLLAPLGYYGGSTLIHPPTLNSVHVVDKGKSRIGDVDLATDQHGGPRRVRAHWQEPAPGGDFSDIGAVELWEMPQTASEVVVNTTDDSDDGVPGKLHCSLREAITHVNSTVKGERIIRFDSRVFGPGKPQRTIVLSKALPLLDHTKLLGPGAKHLTLQAAEATKLPILHLGGIERCTVTGLTLAKGSHFSGGGIYASVPLTLENCHIRDCSVSGEGGGLFCKAGGLIMRGCTFSGNTASNGGAGLSIIGEIPSTIENSTFDNNRATGGFGGGIQASGEVTITACTLTRGYAGRAGGGIGARLNYPGTAITLRNCIVSGNERSDVSGSGLHAAPGFVSGGYNLIGTLFYNPDFTDGVNGDQVGVTVPRLGALRNNGGPTPTLALLSDSPAIDRGMAFGLTTDQRGFARTFDYPYVHSANEGDRTDVGAFELQRFSFEDWRVQNFTPEQLAGATSQPDGDANASGIPNSLKHLFGIDPSAPVDAAARAALPSISTARETGRNYFVLTYRRSGLYSGPEETVEYSTDLSEWRPASRYRTRISPADSDSFDQKVEVWVDMSGVGNAYFRVATPD</sequence>
<dbReference type="InterPro" id="IPR059226">
    <property type="entry name" value="Choice_anch_Q_dom"/>
</dbReference>
<dbReference type="EMBL" id="JAPDDR010000002">
    <property type="protein sequence ID" value="MCW1912777.1"/>
    <property type="molecule type" value="Genomic_DNA"/>
</dbReference>
<dbReference type="NCBIfam" id="TIGR04214">
    <property type="entry name" value="CSLREA_Nterm"/>
    <property type="match status" value="1"/>
</dbReference>
<keyword evidence="10" id="KW-1185">Reference proteome</keyword>
<dbReference type="InterPro" id="IPR039448">
    <property type="entry name" value="Beta_helix"/>
</dbReference>
<dbReference type="Gene3D" id="2.160.20.10">
    <property type="entry name" value="Single-stranded right-handed beta-helix, Pectin lyase-like"/>
    <property type="match status" value="1"/>
</dbReference>
<dbReference type="NCBIfam" id="NF041518">
    <property type="entry name" value="choice_anch_Q"/>
    <property type="match status" value="2"/>
</dbReference>
<dbReference type="InterPro" id="IPR006626">
    <property type="entry name" value="PbH1"/>
</dbReference>
<dbReference type="InterPro" id="IPR003368">
    <property type="entry name" value="POMP_repeat"/>
</dbReference>
<dbReference type="Proteomes" id="UP001165653">
    <property type="component" value="Unassembled WGS sequence"/>
</dbReference>
<evidence type="ECO:0000256" key="2">
    <source>
        <dbReference type="ARBA" id="ARBA00004442"/>
    </source>
</evidence>
<evidence type="ECO:0000313" key="10">
    <source>
        <dbReference type="Proteomes" id="UP001165653"/>
    </source>
</evidence>
<organism evidence="9 10">
    <name type="scientific">Luteolibacter rhizosphaerae</name>
    <dbReference type="NCBI Taxonomy" id="2989719"/>
    <lineage>
        <taxon>Bacteria</taxon>
        <taxon>Pseudomonadati</taxon>
        <taxon>Verrucomicrobiota</taxon>
        <taxon>Verrucomicrobiia</taxon>
        <taxon>Verrucomicrobiales</taxon>
        <taxon>Verrucomicrobiaceae</taxon>
        <taxon>Luteolibacter</taxon>
    </lineage>
</organism>
<dbReference type="PANTHER" id="PTHR11319:SF35">
    <property type="entry name" value="OUTER MEMBRANE PROTEIN PMPC-RELATED"/>
    <property type="match status" value="1"/>
</dbReference>
<dbReference type="InterPro" id="IPR026457">
    <property type="entry name" value="CSLREA_Nterm"/>
</dbReference>
<proteinExistence type="predicted"/>
<accession>A0ABT3FYY0</accession>
<feature type="domain" description="Right handed beta helix" evidence="8">
    <location>
        <begin position="100"/>
        <end position="275"/>
    </location>
</feature>
<dbReference type="PANTHER" id="PTHR11319">
    <property type="entry name" value="G PROTEIN-COUPLED RECEPTOR-RELATED"/>
    <property type="match status" value="1"/>
</dbReference>
<evidence type="ECO:0000256" key="4">
    <source>
        <dbReference type="ARBA" id="ARBA00022525"/>
    </source>
</evidence>
<evidence type="ECO:0000256" key="6">
    <source>
        <dbReference type="ARBA" id="ARBA00023136"/>
    </source>
</evidence>
<evidence type="ECO:0000256" key="5">
    <source>
        <dbReference type="ARBA" id="ARBA00022729"/>
    </source>
</evidence>
<dbReference type="SMART" id="SM00710">
    <property type="entry name" value="PbH1"/>
    <property type="match status" value="8"/>
</dbReference>
<evidence type="ECO:0000259" key="8">
    <source>
        <dbReference type="Pfam" id="PF13229"/>
    </source>
</evidence>
<evidence type="ECO:0000313" key="9">
    <source>
        <dbReference type="EMBL" id="MCW1912777.1"/>
    </source>
</evidence>
<keyword evidence="5" id="KW-0732">Signal</keyword>
<keyword evidence="7" id="KW-0998">Cell outer membrane</keyword>
<protein>
    <submittedName>
        <fullName evidence="9">Right-handed parallel beta-helix repeat-containing protein</fullName>
    </submittedName>
</protein>
<dbReference type="SUPFAM" id="SSF51126">
    <property type="entry name" value="Pectin lyase-like"/>
    <property type="match status" value="2"/>
</dbReference>
<dbReference type="InterPro" id="IPR012334">
    <property type="entry name" value="Pectin_lyas_fold"/>
</dbReference>
<evidence type="ECO:0000256" key="7">
    <source>
        <dbReference type="ARBA" id="ARBA00023237"/>
    </source>
</evidence>
<dbReference type="NCBIfam" id="TIGR01376">
    <property type="entry name" value="POMP_repeat"/>
    <property type="match status" value="1"/>
</dbReference>
<dbReference type="RefSeq" id="WP_264511545.1">
    <property type="nucleotide sequence ID" value="NZ_JAPDDR010000002.1"/>
</dbReference>
<comment type="caution">
    <text evidence="9">The sequence shown here is derived from an EMBL/GenBank/DDBJ whole genome shotgun (WGS) entry which is preliminary data.</text>
</comment>
<dbReference type="InterPro" id="IPR011050">
    <property type="entry name" value="Pectin_lyase_fold/virulence"/>
</dbReference>
<reference evidence="9" key="1">
    <citation type="submission" date="2022-10" db="EMBL/GenBank/DDBJ databases">
        <title>Luteolibacter sp. GHJ8, whole genome shotgun sequencing project.</title>
        <authorList>
            <person name="Zhao G."/>
            <person name="Shen L."/>
        </authorList>
    </citation>
    <scope>NUCLEOTIDE SEQUENCE</scope>
    <source>
        <strain evidence="9">GHJ8</strain>
    </source>
</reference>
<evidence type="ECO:0000256" key="1">
    <source>
        <dbReference type="ARBA" id="ARBA00004196"/>
    </source>
</evidence>
<feature type="domain" description="Right handed beta helix" evidence="8">
    <location>
        <begin position="515"/>
        <end position="642"/>
    </location>
</feature>
<name>A0ABT3FYY0_9BACT</name>
<keyword evidence="6" id="KW-0472">Membrane</keyword>
<keyword evidence="4" id="KW-0964">Secreted</keyword>